<evidence type="ECO:0000259" key="4">
    <source>
        <dbReference type="PROSITE" id="PS50035"/>
    </source>
</evidence>
<dbReference type="Proteomes" id="UP000440125">
    <property type="component" value="Unassembled WGS sequence"/>
</dbReference>
<keyword evidence="1" id="KW-0378">Hydrolase</keyword>
<protein>
    <submittedName>
        <fullName evidence="5">Phospholipase</fullName>
    </submittedName>
</protein>
<dbReference type="PROSITE" id="PS50035">
    <property type="entry name" value="PLD"/>
    <property type="match status" value="1"/>
</dbReference>
<organism evidence="5 6">
    <name type="scientific">Acidianus infernus</name>
    <dbReference type="NCBI Taxonomy" id="12915"/>
    <lineage>
        <taxon>Archaea</taxon>
        <taxon>Thermoproteota</taxon>
        <taxon>Thermoprotei</taxon>
        <taxon>Sulfolobales</taxon>
        <taxon>Sulfolobaceae</taxon>
        <taxon>Acidianus</taxon>
    </lineage>
</organism>
<dbReference type="AlphaFoldDB" id="A0A6A9QKF8"/>
<reference evidence="5 6" key="1">
    <citation type="submission" date="2019-10" db="EMBL/GenBank/DDBJ databases">
        <title>Genome Sequences from Six Type Strain Members of the Archaeal Family Sulfolobaceae: Acidianus ambivalens, Acidianus infernus, Metallosphaera prunae, Stygiolobus azoricus, Sulfolobus metallicus, and Sulfurisphaera ohwakuensis.</title>
        <authorList>
            <person name="Counts J.A."/>
            <person name="Kelly R.M."/>
        </authorList>
    </citation>
    <scope>NUCLEOTIDE SEQUENCE [LARGE SCALE GENOMIC DNA]</scope>
    <source>
        <strain evidence="5 6">DSM 3191</strain>
    </source>
</reference>
<name>A0A6A9QKF8_ACIIN</name>
<dbReference type="InterPro" id="IPR051406">
    <property type="entry name" value="PLD_domain"/>
</dbReference>
<dbReference type="InterPro" id="IPR001736">
    <property type="entry name" value="PLipase_D/transphosphatidylase"/>
</dbReference>
<dbReference type="InterPro" id="IPR025202">
    <property type="entry name" value="PLD-like_dom"/>
</dbReference>
<keyword evidence="6" id="KW-1185">Reference proteome</keyword>
<proteinExistence type="predicted"/>
<keyword evidence="2" id="KW-0442">Lipid degradation</keyword>
<dbReference type="EMBL" id="WFIY01000004">
    <property type="protein sequence ID" value="MUM65780.1"/>
    <property type="molecule type" value="Genomic_DNA"/>
</dbReference>
<evidence type="ECO:0000313" key="6">
    <source>
        <dbReference type="Proteomes" id="UP000440125"/>
    </source>
</evidence>
<dbReference type="PANTHER" id="PTHR43856">
    <property type="entry name" value="CARDIOLIPIN HYDROLASE"/>
    <property type="match status" value="1"/>
</dbReference>
<evidence type="ECO:0000256" key="2">
    <source>
        <dbReference type="ARBA" id="ARBA00022963"/>
    </source>
</evidence>
<evidence type="ECO:0000256" key="1">
    <source>
        <dbReference type="ARBA" id="ARBA00022801"/>
    </source>
</evidence>
<gene>
    <name evidence="5" type="ORF">D1867_11135</name>
</gene>
<dbReference type="Pfam" id="PF13091">
    <property type="entry name" value="PLDc_2"/>
    <property type="match status" value="1"/>
</dbReference>
<dbReference type="PANTHER" id="PTHR43856:SF1">
    <property type="entry name" value="MITOCHONDRIAL CARDIOLIPIN HYDROLASE"/>
    <property type="match status" value="1"/>
</dbReference>
<keyword evidence="3" id="KW-0443">Lipid metabolism</keyword>
<dbReference type="Gene3D" id="3.30.870.10">
    <property type="entry name" value="Endonuclease Chain A"/>
    <property type="match status" value="1"/>
</dbReference>
<feature type="domain" description="PLD phosphodiesterase" evidence="4">
    <location>
        <begin position="652"/>
        <end position="679"/>
    </location>
</feature>
<comment type="caution">
    <text evidence="5">The sequence shown here is derived from an EMBL/GenBank/DDBJ whole genome shotgun (WGS) entry which is preliminary data.</text>
</comment>
<accession>A0A6A9QKF8</accession>
<dbReference type="GO" id="GO:0016042">
    <property type="term" value="P:lipid catabolic process"/>
    <property type="evidence" value="ECO:0007669"/>
    <property type="project" value="UniProtKB-KW"/>
</dbReference>
<sequence length="714" mass="82265">MMIMSESRTKRSGIQALYSFTPFKLLFGKNEYGLILVPIVYNKTYDDKGKIINDMKWNRGIADEFPVPYYKRDFKVMLPREIKPYIFVDKNPKKSIVYKNKNLLNSNYRINKLDASKPFPLLIKYSYDSLRYGYYCKYGLVLLHSKKTCPLSHLCKLYERGNNGDCKYYDGPKPYERLYNVFPHIVRRVRREEGIGNRKEVSALIVVDLGKTERILGKIEFSDKLTVTAFSDASIFRAKAADLMYKDFLWVSYKEGIGFRLNNLNGLIIEFNEDALKDYISWIINNNQAIREWLCIKMLIYFGLEPNKNIILKKFSFSGKGFDAMDRFENIIDKIINNNFKLSCKDDNLTLFGSFVLIHTLAHVIINNIISALVTPNILSDYMYYINHSIFGDTSASIYIVETIYGGFGYLKTINDMIISGDKTLSSILSNLLNNYNNHEKVSNRSLYNLNQLIGSFKGRLDQGILDRVLDIFNSWRNNISSNSFPSHFAVRNYLGNRFKKNINANGDTRQAFKDLIAELPLCWDGCNLCVGMDKGCMFGPYDQPFLISRNLVTEFLATFNKWFGKKDFSITNNLYLIFKDLINLARNEIKIVSPWISKEIIDDLKTVKEEKERDLNITIICLNDSSNAEAIEEAEKSGIHIIKVPSSKESKEGKIHSKFMIIDNSIALMGSANFTVSGLKNNVEADMVTIDPDKIEKLLQQFDEISKNYGRHE</sequence>
<dbReference type="GO" id="GO:0016891">
    <property type="term" value="F:RNA endonuclease activity producing 5'-phosphomonoesters, hydrolytic mechanism"/>
    <property type="evidence" value="ECO:0007669"/>
    <property type="project" value="TreeGrafter"/>
</dbReference>
<evidence type="ECO:0000313" key="5">
    <source>
        <dbReference type="EMBL" id="MUM65780.1"/>
    </source>
</evidence>
<evidence type="ECO:0000256" key="3">
    <source>
        <dbReference type="ARBA" id="ARBA00023098"/>
    </source>
</evidence>
<dbReference type="SMART" id="SM00155">
    <property type="entry name" value="PLDc"/>
    <property type="match status" value="1"/>
</dbReference>
<dbReference type="SUPFAM" id="SSF56024">
    <property type="entry name" value="Phospholipase D/nuclease"/>
    <property type="match status" value="1"/>
</dbReference>